<dbReference type="RefSeq" id="WP_238201818.1">
    <property type="nucleotide sequence ID" value="NZ_JAUSVP010000007.1"/>
</dbReference>
<evidence type="ECO:0000313" key="1">
    <source>
        <dbReference type="EMBL" id="MDQ0448125.1"/>
    </source>
</evidence>
<organism evidence="1 2">
    <name type="scientific">Methylobacterium aerolatum</name>
    <dbReference type="NCBI Taxonomy" id="418708"/>
    <lineage>
        <taxon>Bacteria</taxon>
        <taxon>Pseudomonadati</taxon>
        <taxon>Pseudomonadota</taxon>
        <taxon>Alphaproteobacteria</taxon>
        <taxon>Hyphomicrobiales</taxon>
        <taxon>Methylobacteriaceae</taxon>
        <taxon>Methylobacterium</taxon>
    </lineage>
</organism>
<gene>
    <name evidence="1" type="ORF">QO012_002633</name>
</gene>
<dbReference type="Pfam" id="PF20137">
    <property type="entry name" value="BubE"/>
    <property type="match status" value="1"/>
</dbReference>
<accession>A0ABU0I0L1</accession>
<proteinExistence type="predicted"/>
<sequence length="124" mass="14339">MHRKLAKVLKALGLLRYDLLVRRVSHYPRSDEVEAGELVHVVDGGVEKWACFHCPGACGAMIPLNLNPKRRPRWSVKSDWLLRPSISPSVHQQNDCACHFWIRSGRVDWCADGRPRRKVPRQHR</sequence>
<keyword evidence="2" id="KW-1185">Reference proteome</keyword>
<reference evidence="1 2" key="1">
    <citation type="submission" date="2023-07" db="EMBL/GenBank/DDBJ databases">
        <title>Genomic Encyclopedia of Type Strains, Phase IV (KMG-IV): sequencing the most valuable type-strain genomes for metagenomic binning, comparative biology and taxonomic classification.</title>
        <authorList>
            <person name="Goeker M."/>
        </authorList>
    </citation>
    <scope>NUCLEOTIDE SEQUENCE [LARGE SCALE GENOMIC DNA]</scope>
    <source>
        <strain evidence="1 2">DSM 19013</strain>
    </source>
</reference>
<comment type="caution">
    <text evidence="1">The sequence shown here is derived from an EMBL/GenBank/DDBJ whole genome shotgun (WGS) entry which is preliminary data.</text>
</comment>
<name>A0ABU0I0L1_9HYPH</name>
<protein>
    <submittedName>
        <fullName evidence="1">Uncharacterized protein</fullName>
    </submittedName>
</protein>
<dbReference type="EMBL" id="JAUSVP010000007">
    <property type="protein sequence ID" value="MDQ0448125.1"/>
    <property type="molecule type" value="Genomic_DNA"/>
</dbReference>
<dbReference type="Proteomes" id="UP001231124">
    <property type="component" value="Unassembled WGS sequence"/>
</dbReference>
<evidence type="ECO:0000313" key="2">
    <source>
        <dbReference type="Proteomes" id="UP001231124"/>
    </source>
</evidence>
<dbReference type="InterPro" id="IPR045384">
    <property type="entry name" value="DUF6527"/>
</dbReference>